<dbReference type="InterPro" id="IPR007842">
    <property type="entry name" value="HEPN_dom"/>
</dbReference>
<evidence type="ECO:0000259" key="1">
    <source>
        <dbReference type="PROSITE" id="PS50910"/>
    </source>
</evidence>
<dbReference type="Pfam" id="PF05168">
    <property type="entry name" value="HEPN"/>
    <property type="match status" value="1"/>
</dbReference>
<dbReference type="PROSITE" id="PS50910">
    <property type="entry name" value="HEPN"/>
    <property type="match status" value="1"/>
</dbReference>
<reference evidence="2 3" key="1">
    <citation type="submission" date="2019-08" db="EMBL/GenBank/DDBJ databases">
        <title>Comparative genome analysis confer to the adaptation heavy metal polluted environment.</title>
        <authorList>
            <person name="Li Y."/>
        </authorList>
    </citation>
    <scope>NUCLEOTIDE SEQUENCE [LARGE SCALE GENOMIC DNA]</scope>
    <source>
        <strain evidence="2 3">P2</strain>
    </source>
</reference>
<dbReference type="SMART" id="SM00748">
    <property type="entry name" value="HEPN"/>
    <property type="match status" value="1"/>
</dbReference>
<evidence type="ECO:0000313" key="3">
    <source>
        <dbReference type="Proteomes" id="UP000250557"/>
    </source>
</evidence>
<dbReference type="SUPFAM" id="SSF81593">
    <property type="entry name" value="Nucleotidyltransferase substrate binding subunit/domain"/>
    <property type="match status" value="1"/>
</dbReference>
<accession>A0AAE6JIZ7</accession>
<protein>
    <submittedName>
        <fullName evidence="2">HEPN domain-containing protein</fullName>
    </submittedName>
</protein>
<gene>
    <name evidence="2" type="ORF">DIU31_025355</name>
</gene>
<sequence>MFRYSFVLPVNGGRCKQSIMYNGTYAPWEHYPKTLRHYEVENPMSVIVDFFSADSVKGHGKRLKEWRYYVVNDEHYDEKRHGPGTLLFIYDLNLRILEAMYLLLVNYKNFSYQRKQLTEEQLEEEKEQWEYYPKNLSLKEQLEPYKAVKKVFKKIKPQEYRDQLHEWSHVALYNNADVEALYAGEVITVYENLIKLYSAAWLICQREGGRPHLKRSKLENSLTETSTEPIALRTINPEPTAAEKLALEEIKNLIVKRCPQVQMIIYLGTHPKPFTFYLLILISDDEKTPEHEISNKIEDNCQYLAHVHAIVHKANSAKEALNIGRRFWTSVMEKGFILYQSPELILPKHQEITKEVLLERAKFNWDRWGVQGAQFLRGAELYRADNNFRLAAFLLHQSVESVLKAIIQAVIGYRVQMHNLSRLLRLTLLFTDELKGAFELNTTEGAQLYTLLQNAYSQSRYNSLFDPDADSVRILSKQVTKFNRVAEKVYHQYIEDINV</sequence>
<dbReference type="Gene3D" id="1.20.120.330">
    <property type="entry name" value="Nucleotidyltransferases domain 2"/>
    <property type="match status" value="1"/>
</dbReference>
<dbReference type="EMBL" id="CP043451">
    <property type="protein sequence ID" value="QEM06672.1"/>
    <property type="molecule type" value="Genomic_DNA"/>
</dbReference>
<evidence type="ECO:0000313" key="2">
    <source>
        <dbReference type="EMBL" id="QEM06672.1"/>
    </source>
</evidence>
<dbReference type="AlphaFoldDB" id="A0AAE6JIZ7"/>
<proteinExistence type="predicted"/>
<name>A0AAE6JIZ7_9SPHI</name>
<dbReference type="Proteomes" id="UP000250557">
    <property type="component" value="Chromosome"/>
</dbReference>
<organism evidence="2 3">
    <name type="scientific">Mucilaginibacter rubeus</name>
    <dbReference type="NCBI Taxonomy" id="2027860"/>
    <lineage>
        <taxon>Bacteria</taxon>
        <taxon>Pseudomonadati</taxon>
        <taxon>Bacteroidota</taxon>
        <taxon>Sphingobacteriia</taxon>
        <taxon>Sphingobacteriales</taxon>
        <taxon>Sphingobacteriaceae</taxon>
        <taxon>Mucilaginibacter</taxon>
    </lineage>
</organism>
<feature type="domain" description="HEPN" evidence="1">
    <location>
        <begin position="369"/>
        <end position="489"/>
    </location>
</feature>